<sequence>MPLSSSTIQKRRIYLILLTIANVFILSSVYIAYNGPPHAILPTSLSWSSETSSPPSLSESLRLSTQHGSAASTQWTPLRLHSCEFAMPPYYAPCAAQKLQHVAYAEELIYPDFEIREPYFAKDEHRDAWRAATSDISERAVLDSGWMAYRGQTGQNFVFNDVKYSASWNLDSWSPESCMSSLISTTSIQPLSHQEKAADTLLPVVTIAHSPDSYSFQHHLDRVTHIIAQGAHLLHGLQRPYAATGRRGPQRVQDLWARMGYDEEHVLYDQQEVEAETIVFSCRAVLIHPWLSLKTLELFGIEHDLPHSGKRTKVVYMTRSDGRALNRGRQIVNEEQVLDGIRALLAERGRGEELVVFNPENFKTTDELFSWFNQNVAAVIGPHGGAMINHRWAAKGTLVLEMLPTTRVSMMIFEEASVLSQTYAAIVVPPTQPEGTDMEVDVRDVVELLQKHLGIPGEDPLRRGYHWRAKELGLN</sequence>
<gene>
    <name evidence="3" type="ORF">FB45DRAFT_851095</name>
</gene>
<comment type="caution">
    <text evidence="3">The sequence shown here is derived from an EMBL/GenBank/DDBJ whole genome shotgun (WGS) entry which is preliminary data.</text>
</comment>
<reference evidence="3" key="1">
    <citation type="submission" date="2023-03" db="EMBL/GenBank/DDBJ databases">
        <title>Massive genome expansion in bonnet fungi (Mycena s.s.) driven by repeated elements and novel gene families across ecological guilds.</title>
        <authorList>
            <consortium name="Lawrence Berkeley National Laboratory"/>
            <person name="Harder C.B."/>
            <person name="Miyauchi S."/>
            <person name="Viragh M."/>
            <person name="Kuo A."/>
            <person name="Thoen E."/>
            <person name="Andreopoulos B."/>
            <person name="Lu D."/>
            <person name="Skrede I."/>
            <person name="Drula E."/>
            <person name="Henrissat B."/>
            <person name="Morin E."/>
            <person name="Kohler A."/>
            <person name="Barry K."/>
            <person name="LaButti K."/>
            <person name="Morin E."/>
            <person name="Salamov A."/>
            <person name="Lipzen A."/>
            <person name="Mereny Z."/>
            <person name="Hegedus B."/>
            <person name="Baldrian P."/>
            <person name="Stursova M."/>
            <person name="Weitz H."/>
            <person name="Taylor A."/>
            <person name="Grigoriev I.V."/>
            <person name="Nagy L.G."/>
            <person name="Martin F."/>
            <person name="Kauserud H."/>
        </authorList>
    </citation>
    <scope>NUCLEOTIDE SEQUENCE</scope>
    <source>
        <strain evidence="3">9284</strain>
    </source>
</reference>
<organism evidence="3 4">
    <name type="scientific">Roridomyces roridus</name>
    <dbReference type="NCBI Taxonomy" id="1738132"/>
    <lineage>
        <taxon>Eukaryota</taxon>
        <taxon>Fungi</taxon>
        <taxon>Dikarya</taxon>
        <taxon>Basidiomycota</taxon>
        <taxon>Agaricomycotina</taxon>
        <taxon>Agaricomycetes</taxon>
        <taxon>Agaricomycetidae</taxon>
        <taxon>Agaricales</taxon>
        <taxon>Marasmiineae</taxon>
        <taxon>Mycenaceae</taxon>
        <taxon>Roridomyces</taxon>
    </lineage>
</organism>
<feature type="domain" description="Glycosyltransferase 61 catalytic" evidence="2">
    <location>
        <begin position="256"/>
        <end position="399"/>
    </location>
</feature>
<keyword evidence="4" id="KW-1185">Reference proteome</keyword>
<dbReference type="GO" id="GO:0016757">
    <property type="term" value="F:glycosyltransferase activity"/>
    <property type="evidence" value="ECO:0007669"/>
    <property type="project" value="InterPro"/>
</dbReference>
<dbReference type="Proteomes" id="UP001221142">
    <property type="component" value="Unassembled WGS sequence"/>
</dbReference>
<keyword evidence="1" id="KW-1133">Transmembrane helix</keyword>
<dbReference type="Pfam" id="PF04577">
    <property type="entry name" value="Glyco_transf_61"/>
    <property type="match status" value="1"/>
</dbReference>
<keyword evidence="1" id="KW-0812">Transmembrane</keyword>
<proteinExistence type="predicted"/>
<evidence type="ECO:0000259" key="2">
    <source>
        <dbReference type="Pfam" id="PF04577"/>
    </source>
</evidence>
<evidence type="ECO:0000313" key="4">
    <source>
        <dbReference type="Proteomes" id="UP001221142"/>
    </source>
</evidence>
<evidence type="ECO:0000313" key="3">
    <source>
        <dbReference type="EMBL" id="KAJ7604245.1"/>
    </source>
</evidence>
<evidence type="ECO:0000256" key="1">
    <source>
        <dbReference type="SAM" id="Phobius"/>
    </source>
</evidence>
<feature type="transmembrane region" description="Helical" evidence="1">
    <location>
        <begin position="12"/>
        <end position="33"/>
    </location>
</feature>
<accession>A0AAD7AYD0</accession>
<dbReference type="AlphaFoldDB" id="A0AAD7AYD0"/>
<dbReference type="InterPro" id="IPR049625">
    <property type="entry name" value="Glyco_transf_61_cat"/>
</dbReference>
<keyword evidence="1" id="KW-0472">Membrane</keyword>
<protein>
    <recommendedName>
        <fullName evidence="2">Glycosyltransferase 61 catalytic domain-containing protein</fullName>
    </recommendedName>
</protein>
<dbReference type="EMBL" id="JARKIF010000111">
    <property type="protein sequence ID" value="KAJ7604245.1"/>
    <property type="molecule type" value="Genomic_DNA"/>
</dbReference>
<name>A0AAD7AYD0_9AGAR</name>